<accession>A0AAU2VPT4</accession>
<dbReference type="Pfam" id="PF18919">
    <property type="entry name" value="DUF5670"/>
    <property type="match status" value="1"/>
</dbReference>
<name>A0AAU2VPT4_9ACTN</name>
<dbReference type="AlphaFoldDB" id="A0AAU2VPT4"/>
<proteinExistence type="predicted"/>
<evidence type="ECO:0000313" key="2">
    <source>
        <dbReference type="EMBL" id="WTW69132.1"/>
    </source>
</evidence>
<gene>
    <name evidence="2" type="ORF">OG398_13060</name>
</gene>
<keyword evidence="1" id="KW-0472">Membrane</keyword>
<organism evidence="2">
    <name type="scientific">Streptomyces sp. NBC_00008</name>
    <dbReference type="NCBI Taxonomy" id="2903610"/>
    <lineage>
        <taxon>Bacteria</taxon>
        <taxon>Bacillati</taxon>
        <taxon>Actinomycetota</taxon>
        <taxon>Actinomycetes</taxon>
        <taxon>Kitasatosporales</taxon>
        <taxon>Streptomycetaceae</taxon>
        <taxon>Streptomyces</taxon>
    </lineage>
</organism>
<protein>
    <submittedName>
        <fullName evidence="2">Hydrophobic protein</fullName>
    </submittedName>
</protein>
<dbReference type="InterPro" id="IPR043727">
    <property type="entry name" value="Lmo0937-like"/>
</dbReference>
<dbReference type="EMBL" id="CP108313">
    <property type="protein sequence ID" value="WTW69132.1"/>
    <property type="molecule type" value="Genomic_DNA"/>
</dbReference>
<reference evidence="2" key="1">
    <citation type="submission" date="2022-10" db="EMBL/GenBank/DDBJ databases">
        <title>The complete genomes of actinobacterial strains from the NBC collection.</title>
        <authorList>
            <person name="Joergensen T.S."/>
            <person name="Alvarez Arevalo M."/>
            <person name="Sterndorff E.B."/>
            <person name="Faurdal D."/>
            <person name="Vuksanovic O."/>
            <person name="Mourched A.-S."/>
            <person name="Charusanti P."/>
            <person name="Shaw S."/>
            <person name="Blin K."/>
            <person name="Weber T."/>
        </authorList>
    </citation>
    <scope>NUCLEOTIDE SEQUENCE</scope>
    <source>
        <strain evidence="2">NBC_00008</strain>
    </source>
</reference>
<keyword evidence="1" id="KW-0812">Transmembrane</keyword>
<sequence>MVPLLVVLLVVLLLFGAGFALNLLWWIAGILLVLWLLGFLLRSGSGSSRGRWYRW</sequence>
<keyword evidence="1" id="KW-1133">Transmembrane helix</keyword>
<evidence type="ECO:0000256" key="1">
    <source>
        <dbReference type="SAM" id="Phobius"/>
    </source>
</evidence>
<feature type="transmembrane region" description="Helical" evidence="1">
    <location>
        <begin position="26"/>
        <end position="44"/>
    </location>
</feature>